<dbReference type="SFLD" id="SFLDS00019">
    <property type="entry name" value="Glutathione_Transferase_(cytos"/>
    <property type="match status" value="1"/>
</dbReference>
<dbReference type="EC" id="2.5.1.18" evidence="3"/>
<dbReference type="Pfam" id="PF13417">
    <property type="entry name" value="GST_N_3"/>
    <property type="match status" value="1"/>
</dbReference>
<dbReference type="EMBL" id="JACHBW010000010">
    <property type="protein sequence ID" value="MBB6103706.1"/>
    <property type="molecule type" value="Genomic_DNA"/>
</dbReference>
<sequence length="213" mass="23729">MIKLHGFALSNYYNKVKLVLLEHGIEFEEVTDKLPLAEAKLAQSATGKVPFIETEQGFLCESEVIVEYLAARFPEKPIFSADPWQAARERELIAVIDTHLELAVRELYAEAFFGGKVSDEVKQSVEKRVTRYLGSLKRLASFTPFARGAQFSIVDAAAYASLPLVGMATQKIYGRDMLAEAGVDWKAYLKVMGERASVQRVNADRKAYMEAAA</sequence>
<name>A0A7W9WTU9_9BURK</name>
<dbReference type="SUPFAM" id="SSF52833">
    <property type="entry name" value="Thioredoxin-like"/>
    <property type="match status" value="1"/>
</dbReference>
<dbReference type="PANTHER" id="PTHR43968">
    <property type="match status" value="1"/>
</dbReference>
<keyword evidence="3" id="KW-0808">Transferase</keyword>
<dbReference type="Proteomes" id="UP000571554">
    <property type="component" value="Unassembled WGS sequence"/>
</dbReference>
<organism evidence="3 4">
    <name type="scientific">Paraburkholderia bannensis</name>
    <dbReference type="NCBI Taxonomy" id="765414"/>
    <lineage>
        <taxon>Bacteria</taxon>
        <taxon>Pseudomonadati</taxon>
        <taxon>Pseudomonadota</taxon>
        <taxon>Betaproteobacteria</taxon>
        <taxon>Burkholderiales</taxon>
        <taxon>Burkholderiaceae</taxon>
        <taxon>Paraburkholderia</taxon>
    </lineage>
</organism>
<accession>A0A7W9WTU9</accession>
<dbReference type="CDD" id="cd00570">
    <property type="entry name" value="GST_N_family"/>
    <property type="match status" value="1"/>
</dbReference>
<dbReference type="Gene3D" id="1.20.1050.10">
    <property type="match status" value="1"/>
</dbReference>
<reference evidence="3 4" key="1">
    <citation type="submission" date="2020-08" db="EMBL/GenBank/DDBJ databases">
        <title>Above-ground endophytic microbial communities from plants in different locations in the United States.</title>
        <authorList>
            <person name="Frank C."/>
        </authorList>
    </citation>
    <scope>NUCLEOTIDE SEQUENCE [LARGE SCALE GENOMIC DNA]</scope>
    <source>
        <strain evidence="3 4">WP4_2_2</strain>
    </source>
</reference>
<dbReference type="AlphaFoldDB" id="A0A7W9WTU9"/>
<dbReference type="PROSITE" id="PS50405">
    <property type="entry name" value="GST_CTER"/>
    <property type="match status" value="1"/>
</dbReference>
<protein>
    <submittedName>
        <fullName evidence="3">Glutathione S-transferase</fullName>
        <ecNumber evidence="3">2.5.1.18</ecNumber>
    </submittedName>
</protein>
<dbReference type="InterPro" id="IPR036249">
    <property type="entry name" value="Thioredoxin-like_sf"/>
</dbReference>
<dbReference type="InterPro" id="IPR004045">
    <property type="entry name" value="Glutathione_S-Trfase_N"/>
</dbReference>
<feature type="domain" description="GST N-terminal" evidence="1">
    <location>
        <begin position="1"/>
        <end position="77"/>
    </location>
</feature>
<dbReference type="InterPro" id="IPR040079">
    <property type="entry name" value="Glutathione_S-Trfase"/>
</dbReference>
<gene>
    <name evidence="3" type="ORF">F4827_003561</name>
</gene>
<dbReference type="RefSeq" id="WP_183725343.1">
    <property type="nucleotide sequence ID" value="NZ_JACHBW010000010.1"/>
</dbReference>
<feature type="domain" description="GST C-terminal" evidence="2">
    <location>
        <begin position="82"/>
        <end position="213"/>
    </location>
</feature>
<dbReference type="InterPro" id="IPR010987">
    <property type="entry name" value="Glutathione-S-Trfase_C-like"/>
</dbReference>
<evidence type="ECO:0000313" key="4">
    <source>
        <dbReference type="Proteomes" id="UP000571554"/>
    </source>
</evidence>
<dbReference type="PANTHER" id="PTHR43968:SF6">
    <property type="entry name" value="GLUTATHIONE S-TRANSFERASE OMEGA"/>
    <property type="match status" value="1"/>
</dbReference>
<evidence type="ECO:0000259" key="2">
    <source>
        <dbReference type="PROSITE" id="PS50405"/>
    </source>
</evidence>
<comment type="caution">
    <text evidence="3">The sequence shown here is derived from an EMBL/GenBank/DDBJ whole genome shotgun (WGS) entry which is preliminary data.</text>
</comment>
<dbReference type="PROSITE" id="PS50404">
    <property type="entry name" value="GST_NTER"/>
    <property type="match status" value="1"/>
</dbReference>
<dbReference type="GO" id="GO:0005737">
    <property type="term" value="C:cytoplasm"/>
    <property type="evidence" value="ECO:0007669"/>
    <property type="project" value="TreeGrafter"/>
</dbReference>
<dbReference type="Gene3D" id="3.40.30.10">
    <property type="entry name" value="Glutaredoxin"/>
    <property type="match status" value="1"/>
</dbReference>
<dbReference type="InterPro" id="IPR036282">
    <property type="entry name" value="Glutathione-S-Trfase_C_sf"/>
</dbReference>
<keyword evidence="4" id="KW-1185">Reference proteome</keyword>
<dbReference type="SUPFAM" id="SSF47616">
    <property type="entry name" value="GST C-terminal domain-like"/>
    <property type="match status" value="1"/>
</dbReference>
<proteinExistence type="predicted"/>
<dbReference type="InterPro" id="IPR050983">
    <property type="entry name" value="GST_Omega/HSP26"/>
</dbReference>
<dbReference type="GO" id="GO:0004364">
    <property type="term" value="F:glutathione transferase activity"/>
    <property type="evidence" value="ECO:0007669"/>
    <property type="project" value="UniProtKB-EC"/>
</dbReference>
<evidence type="ECO:0000313" key="3">
    <source>
        <dbReference type="EMBL" id="MBB6103706.1"/>
    </source>
</evidence>
<evidence type="ECO:0000259" key="1">
    <source>
        <dbReference type="PROSITE" id="PS50404"/>
    </source>
</evidence>